<keyword evidence="2" id="KW-1185">Reference proteome</keyword>
<sequence>MSSKVLSLLIFLASLVSKSNAGLIVVYWGQGNRETEGTLTETCNSGLYRIVNIAFLYKFGNGKKPEINLAGHCDPASNGCQIVSKGIHNCQSQGIKVLLSIGGATGPYSLSSADEARSVAEYIWKNFLGGQSNSRPLGDAVLDGVDFDIEIGGGAYYADMAGKLNELSAGRALLTAAPQCPFNDRLKGALSTGLFQYVWVQFYNNHAANCEFESGNPGFFQSSWSMWTSINAHKIFVGVPASPAKAGSGYVDPQTFKTQVLPFVQKSGKYGGVMVWNRAGDKAAGFSSNIKDRV</sequence>
<proteinExistence type="predicted"/>
<reference evidence="1 2" key="1">
    <citation type="journal article" date="2022" name="DNA Res.">
        <title>Chromosomal-level genome assembly of the orchid tree Bauhinia variegata (Leguminosae; Cercidoideae) supports the allotetraploid origin hypothesis of Bauhinia.</title>
        <authorList>
            <person name="Zhong Y."/>
            <person name="Chen Y."/>
            <person name="Zheng D."/>
            <person name="Pang J."/>
            <person name="Liu Y."/>
            <person name="Luo S."/>
            <person name="Meng S."/>
            <person name="Qian L."/>
            <person name="Wei D."/>
            <person name="Dai S."/>
            <person name="Zhou R."/>
        </authorList>
    </citation>
    <scope>NUCLEOTIDE SEQUENCE [LARGE SCALE GENOMIC DNA]</scope>
    <source>
        <strain evidence="1">BV-YZ2020</strain>
    </source>
</reference>
<gene>
    <name evidence="1" type="ORF">L6164_003965</name>
</gene>
<evidence type="ECO:0000313" key="1">
    <source>
        <dbReference type="EMBL" id="KAI4355167.1"/>
    </source>
</evidence>
<accession>A0ACB9Q2F0</accession>
<dbReference type="Proteomes" id="UP000828941">
    <property type="component" value="Chromosome 2"/>
</dbReference>
<protein>
    <submittedName>
        <fullName evidence="1">Uncharacterized protein</fullName>
    </submittedName>
</protein>
<comment type="caution">
    <text evidence="1">The sequence shown here is derived from an EMBL/GenBank/DDBJ whole genome shotgun (WGS) entry which is preliminary data.</text>
</comment>
<evidence type="ECO:0000313" key="2">
    <source>
        <dbReference type="Proteomes" id="UP000828941"/>
    </source>
</evidence>
<name>A0ACB9Q2F0_BAUVA</name>
<dbReference type="EMBL" id="CM039427">
    <property type="protein sequence ID" value="KAI4355167.1"/>
    <property type="molecule type" value="Genomic_DNA"/>
</dbReference>
<organism evidence="1 2">
    <name type="scientific">Bauhinia variegata</name>
    <name type="common">Purple orchid tree</name>
    <name type="synonym">Phanera variegata</name>
    <dbReference type="NCBI Taxonomy" id="167791"/>
    <lineage>
        <taxon>Eukaryota</taxon>
        <taxon>Viridiplantae</taxon>
        <taxon>Streptophyta</taxon>
        <taxon>Embryophyta</taxon>
        <taxon>Tracheophyta</taxon>
        <taxon>Spermatophyta</taxon>
        <taxon>Magnoliopsida</taxon>
        <taxon>eudicotyledons</taxon>
        <taxon>Gunneridae</taxon>
        <taxon>Pentapetalae</taxon>
        <taxon>rosids</taxon>
        <taxon>fabids</taxon>
        <taxon>Fabales</taxon>
        <taxon>Fabaceae</taxon>
        <taxon>Cercidoideae</taxon>
        <taxon>Cercideae</taxon>
        <taxon>Bauhiniinae</taxon>
        <taxon>Bauhinia</taxon>
    </lineage>
</organism>